<dbReference type="SUPFAM" id="SSF101874">
    <property type="entry name" value="YceI-like"/>
    <property type="match status" value="1"/>
</dbReference>
<dbReference type="Proteomes" id="UP001317532">
    <property type="component" value="Chromosome"/>
</dbReference>
<evidence type="ECO:0000313" key="3">
    <source>
        <dbReference type="EMBL" id="BDE05561.1"/>
    </source>
</evidence>
<protein>
    <submittedName>
        <fullName evidence="3">Polyisoprenoid-binding protein</fullName>
    </submittedName>
</protein>
<organism evidence="3 4">
    <name type="scientific">Vulcanimicrobium alpinum</name>
    <dbReference type="NCBI Taxonomy" id="3016050"/>
    <lineage>
        <taxon>Bacteria</taxon>
        <taxon>Bacillati</taxon>
        <taxon>Vulcanimicrobiota</taxon>
        <taxon>Vulcanimicrobiia</taxon>
        <taxon>Vulcanimicrobiales</taxon>
        <taxon>Vulcanimicrobiaceae</taxon>
        <taxon>Vulcanimicrobium</taxon>
    </lineage>
</organism>
<dbReference type="KEGG" id="vab:WPS_08370"/>
<comment type="similarity">
    <text evidence="1">Belongs to the UPF0312 family.</text>
</comment>
<sequence>MSATSETLQTYAIDAAHSTAEFVVRHLVISKVRGRFGKVAGTIHVPDGSEVPTDVTAEIDATTIDTREEQRDGHLKSADFLHVDQHPTITFKSTNIAGSGSSFTIVGDLTIRGVTKSVELDAQFDGRGKDPWGGSRIAFSAETKINRKDFGLNWNQALETGGVMVSDEVRIELNVQAVLQA</sequence>
<dbReference type="Gene3D" id="2.40.128.110">
    <property type="entry name" value="Lipid/polyisoprenoid-binding, YceI-like"/>
    <property type="match status" value="1"/>
</dbReference>
<proteinExistence type="inferred from homology"/>
<dbReference type="AlphaFoldDB" id="A0AAN2C919"/>
<accession>A0AAN2C919</accession>
<keyword evidence="4" id="KW-1185">Reference proteome</keyword>
<dbReference type="RefSeq" id="WP_317996592.1">
    <property type="nucleotide sequence ID" value="NZ_AP025523.1"/>
</dbReference>
<dbReference type="Pfam" id="PF04264">
    <property type="entry name" value="YceI"/>
    <property type="match status" value="1"/>
</dbReference>
<dbReference type="InterPro" id="IPR007372">
    <property type="entry name" value="Lipid/polyisoprenoid-bd_YceI"/>
</dbReference>
<feature type="domain" description="Lipid/polyisoprenoid-binding YceI-like" evidence="2">
    <location>
        <begin position="10"/>
        <end position="178"/>
    </location>
</feature>
<gene>
    <name evidence="3" type="ORF">WPS_08370</name>
</gene>
<evidence type="ECO:0000256" key="1">
    <source>
        <dbReference type="ARBA" id="ARBA00008812"/>
    </source>
</evidence>
<reference evidence="3 4" key="1">
    <citation type="journal article" date="2022" name="ISME Commun">
        <title>Vulcanimicrobium alpinus gen. nov. sp. nov., the first cultivated representative of the candidate phylum 'Eremiobacterota', is a metabolically versatile aerobic anoxygenic phototroph.</title>
        <authorList>
            <person name="Yabe S."/>
            <person name="Muto K."/>
            <person name="Abe K."/>
            <person name="Yokota A."/>
            <person name="Staudigel H."/>
            <person name="Tebo B.M."/>
        </authorList>
    </citation>
    <scope>NUCLEOTIDE SEQUENCE [LARGE SCALE GENOMIC DNA]</scope>
    <source>
        <strain evidence="3 4">WC8-2</strain>
    </source>
</reference>
<dbReference type="PANTHER" id="PTHR34406">
    <property type="entry name" value="PROTEIN YCEI"/>
    <property type="match status" value="1"/>
</dbReference>
<name>A0AAN2C919_UNVUL</name>
<dbReference type="InterPro" id="IPR036761">
    <property type="entry name" value="TTHA0802/YceI-like_sf"/>
</dbReference>
<evidence type="ECO:0000259" key="2">
    <source>
        <dbReference type="SMART" id="SM00867"/>
    </source>
</evidence>
<dbReference type="SMART" id="SM00867">
    <property type="entry name" value="YceI"/>
    <property type="match status" value="1"/>
</dbReference>
<dbReference type="EMBL" id="AP025523">
    <property type="protein sequence ID" value="BDE05561.1"/>
    <property type="molecule type" value="Genomic_DNA"/>
</dbReference>
<dbReference type="PANTHER" id="PTHR34406:SF1">
    <property type="entry name" value="PROTEIN YCEI"/>
    <property type="match status" value="1"/>
</dbReference>
<evidence type="ECO:0000313" key="4">
    <source>
        <dbReference type="Proteomes" id="UP001317532"/>
    </source>
</evidence>